<organism evidence="2 3">
    <name type="scientific">Taxus chinensis</name>
    <name type="common">Chinese yew</name>
    <name type="synonym">Taxus wallichiana var. chinensis</name>
    <dbReference type="NCBI Taxonomy" id="29808"/>
    <lineage>
        <taxon>Eukaryota</taxon>
        <taxon>Viridiplantae</taxon>
        <taxon>Streptophyta</taxon>
        <taxon>Embryophyta</taxon>
        <taxon>Tracheophyta</taxon>
        <taxon>Spermatophyta</taxon>
        <taxon>Pinopsida</taxon>
        <taxon>Pinidae</taxon>
        <taxon>Conifers II</taxon>
        <taxon>Cupressales</taxon>
        <taxon>Taxaceae</taxon>
        <taxon>Taxus</taxon>
    </lineage>
</organism>
<protein>
    <submittedName>
        <fullName evidence="2">Uncharacterized protein</fullName>
    </submittedName>
</protein>
<dbReference type="InterPro" id="IPR035426">
    <property type="entry name" value="Gemin2/Brr1"/>
</dbReference>
<comment type="caution">
    <text evidence="2">The sequence shown here is derived from an EMBL/GenBank/DDBJ whole genome shotgun (WGS) entry which is preliminary data.</text>
</comment>
<dbReference type="GO" id="GO:0005634">
    <property type="term" value="C:nucleus"/>
    <property type="evidence" value="ECO:0007669"/>
    <property type="project" value="TreeGrafter"/>
</dbReference>
<dbReference type="Proteomes" id="UP000824469">
    <property type="component" value="Unassembled WGS sequence"/>
</dbReference>
<dbReference type="PANTHER" id="PTHR12794:SF0">
    <property type="entry name" value="GEM-ASSOCIATED PROTEIN 2"/>
    <property type="match status" value="1"/>
</dbReference>
<reference evidence="2 3" key="1">
    <citation type="journal article" date="2021" name="Nat. Plants">
        <title>The Taxus genome provides insights into paclitaxel biosynthesis.</title>
        <authorList>
            <person name="Xiong X."/>
            <person name="Gou J."/>
            <person name="Liao Q."/>
            <person name="Li Y."/>
            <person name="Zhou Q."/>
            <person name="Bi G."/>
            <person name="Li C."/>
            <person name="Du R."/>
            <person name="Wang X."/>
            <person name="Sun T."/>
            <person name="Guo L."/>
            <person name="Liang H."/>
            <person name="Lu P."/>
            <person name="Wu Y."/>
            <person name="Zhang Z."/>
            <person name="Ro D.K."/>
            <person name="Shang Y."/>
            <person name="Huang S."/>
            <person name="Yan J."/>
        </authorList>
    </citation>
    <scope>NUCLEOTIDE SEQUENCE [LARGE SCALE GENOMIC DNA]</scope>
    <source>
        <strain evidence="2">Ta-2019</strain>
    </source>
</reference>
<gene>
    <name evidence="2" type="ORF">KI387_007510</name>
</gene>
<dbReference type="GO" id="GO:0032797">
    <property type="term" value="C:SMN complex"/>
    <property type="evidence" value="ECO:0007669"/>
    <property type="project" value="TreeGrafter"/>
</dbReference>
<dbReference type="EMBL" id="JAHRHJ020000002">
    <property type="protein sequence ID" value="KAH9327332.1"/>
    <property type="molecule type" value="Genomic_DNA"/>
</dbReference>
<accession>A0AA38GS64</accession>
<dbReference type="Pfam" id="PF04938">
    <property type="entry name" value="SIP1"/>
    <property type="match status" value="1"/>
</dbReference>
<name>A0AA38GS64_TAXCH</name>
<sequence length="59" mass="6978">WEANQFPKVKVANLDVKKLNERQTSYMPNIPPVLDCSIDLLPLKDWEREFLADFSNLRM</sequence>
<dbReference type="GO" id="GO:0000387">
    <property type="term" value="P:spliceosomal snRNP assembly"/>
    <property type="evidence" value="ECO:0007669"/>
    <property type="project" value="InterPro"/>
</dbReference>
<evidence type="ECO:0000313" key="2">
    <source>
        <dbReference type="EMBL" id="KAH9327332.1"/>
    </source>
</evidence>
<comment type="similarity">
    <text evidence="1">Belongs to the gemin-2 family.</text>
</comment>
<proteinExistence type="inferred from homology"/>
<dbReference type="PANTHER" id="PTHR12794">
    <property type="entry name" value="GEMIN2"/>
    <property type="match status" value="1"/>
</dbReference>
<keyword evidence="3" id="KW-1185">Reference proteome</keyword>
<evidence type="ECO:0000256" key="1">
    <source>
        <dbReference type="ARBA" id="ARBA00025758"/>
    </source>
</evidence>
<dbReference type="AlphaFoldDB" id="A0AA38GS64"/>
<feature type="non-terminal residue" evidence="2">
    <location>
        <position position="1"/>
    </location>
</feature>
<feature type="non-terminal residue" evidence="2">
    <location>
        <position position="59"/>
    </location>
</feature>
<evidence type="ECO:0000313" key="3">
    <source>
        <dbReference type="Proteomes" id="UP000824469"/>
    </source>
</evidence>